<dbReference type="EMBL" id="JAGSOY010000015">
    <property type="protein sequence ID" value="MBU2711132.1"/>
    <property type="molecule type" value="Genomic_DNA"/>
</dbReference>
<dbReference type="InterPro" id="IPR025649">
    <property type="entry name" value="DUF4360"/>
</dbReference>
<evidence type="ECO:0000313" key="2">
    <source>
        <dbReference type="EMBL" id="MBU2711132.1"/>
    </source>
</evidence>
<reference evidence="2 3" key="1">
    <citation type="submission" date="2021-04" db="EMBL/GenBank/DDBJ databases">
        <authorList>
            <person name="Pira H."/>
            <person name="Risdian C."/>
            <person name="Wink J."/>
        </authorList>
    </citation>
    <scope>NUCLEOTIDE SEQUENCE [LARGE SCALE GENOMIC DNA]</scope>
    <source>
        <strain evidence="2 3">WH53</strain>
    </source>
</reference>
<feature type="signal peptide" evidence="1">
    <location>
        <begin position="1"/>
        <end position="18"/>
    </location>
</feature>
<organism evidence="2 3">
    <name type="scientific">Zooshikella harenae</name>
    <dbReference type="NCBI Taxonomy" id="2827238"/>
    <lineage>
        <taxon>Bacteria</taxon>
        <taxon>Pseudomonadati</taxon>
        <taxon>Pseudomonadota</taxon>
        <taxon>Gammaproteobacteria</taxon>
        <taxon>Oceanospirillales</taxon>
        <taxon>Zooshikellaceae</taxon>
        <taxon>Zooshikella</taxon>
    </lineage>
</organism>
<dbReference type="Pfam" id="PF14273">
    <property type="entry name" value="DUF4360"/>
    <property type="match status" value="1"/>
</dbReference>
<dbReference type="Proteomes" id="UP000690515">
    <property type="component" value="Unassembled WGS sequence"/>
</dbReference>
<keyword evidence="3" id="KW-1185">Reference proteome</keyword>
<evidence type="ECO:0000256" key="1">
    <source>
        <dbReference type="SAM" id="SignalP"/>
    </source>
</evidence>
<evidence type="ECO:0000313" key="3">
    <source>
        <dbReference type="Proteomes" id="UP000690515"/>
    </source>
</evidence>
<comment type="caution">
    <text evidence="2">The sequence shown here is derived from an EMBL/GenBank/DDBJ whole genome shotgun (WGS) entry which is preliminary data.</text>
</comment>
<proteinExistence type="predicted"/>
<protein>
    <submittedName>
        <fullName evidence="2">DUF4360 domain-containing protein</fullName>
    </submittedName>
</protein>
<keyword evidence="1" id="KW-0732">Signal</keyword>
<sequence length="188" mass="20171">MKTLALISALALSTSALAFDDGIGIDPGQVRFLGGCSGIVDTNPDKSFDIIFDQQPLAESYTSSHMRKTCVIKFPIRVPSGFQIAISKVGLEGTADIQSQGKGLITLRHRLAGTTGDAAIQEFYPAPFTQNLVIKKDFVGYTYSPCGQDVTFKTSVTVEAKNGRVVIDEAAGSNAVVTYGYQMVQCQY</sequence>
<gene>
    <name evidence="2" type="ORF">KCG35_08675</name>
</gene>
<accession>A0ABS5ZDV2</accession>
<name>A0ABS5ZDV2_9GAMM</name>
<feature type="chain" id="PRO_5046425882" evidence="1">
    <location>
        <begin position="19"/>
        <end position="188"/>
    </location>
</feature>
<dbReference type="RefSeq" id="WP_215819293.1">
    <property type="nucleotide sequence ID" value="NZ_JAGSOY010000015.1"/>
</dbReference>